<dbReference type="SUPFAM" id="SSF52540">
    <property type="entry name" value="P-loop containing nucleoside triphosphate hydrolases"/>
    <property type="match status" value="1"/>
</dbReference>
<dbReference type="PANTHER" id="PTHR32114:SF2">
    <property type="entry name" value="ABC TRANSPORTER ABCH.3"/>
    <property type="match status" value="1"/>
</dbReference>
<evidence type="ECO:0000313" key="4">
    <source>
        <dbReference type="EMBL" id="SUQ24375.1"/>
    </source>
</evidence>
<keyword evidence="1" id="KW-0175">Coiled coil</keyword>
<dbReference type="Gene3D" id="3.40.50.300">
    <property type="entry name" value="P-loop containing nucleotide triphosphate hydrolases"/>
    <property type="match status" value="2"/>
</dbReference>
<evidence type="ECO:0000313" key="5">
    <source>
        <dbReference type="Proteomes" id="UP000255423"/>
    </source>
</evidence>
<dbReference type="Gene3D" id="1.20.5.340">
    <property type="match status" value="1"/>
</dbReference>
<sequence length="1183" mass="133316">MKIKKVEFSNINSLAGEWTIDFESPDFANSGMFCISGPTGSGKTSILDAICLGLYGKTPRLGAIVGDSNEVMTYGAKSCSAKVTFECKGVVYSACWNQHRSSRTNKLQKYSWALTNETSQTIEASFSKQAEIESTMTRVIGLDFGQFTKSMMLAQGEFNKFLKCNENERAAILEKLTGDGIYRKIAVAVHDLYANANRAVEDVETKMGAVTLLTEEELDALGKKIEEATSQKDTLAHEEERFRNICTWFETLHGIESHLDTAKGLLVTAERAKAEFEPNREKLESALRAQEVESSYAEFNSVRGNLEHMKKQLGECQKRLPEAEKNLESAAKDNGEKQAAFEKCKAEYVANESVWQQVSTLDGDIRNARTQVKNADADVVKIASEISTTQTKIKEFGDRISENEGALEKVKKYIEDNEKDDAIDGLLPLLKAIALERDHENATVAVESLHFDALKKGLQKFDEASELQKQDLSALRDYLNEHQIDADLVNLLPEMNGCASDAERHHGESVRLQSDIESKQKQIAGLTGEREQAQTKWTTLLNEKETIIQDDIPVVVAELRHALKPGEPCPVCGSREHLSCDDSAKVENGAERLNDFAAKLRKINGEMEQVQRKLDGFATQQQNLEELLRESSQKQNDESIAEAASLELLNAKLEPWKESATLGSVTLENAREVLQNLQTLKTTYLQKKENADDLQNKVNSAAVERANLVGNLSRTEETLKKAQDKVQEFSQKIEKLLEPWFSNIRMEDLDALLAELEKKNDWWSKAQDKKVKVESDLETFRSNVEQLKENLEQAQSRLDESKRKLDGLRENLATLEKSRNELFGEKSVDDERNKARTLRDTAERVSNEARRLEQQMREAKIALDNSIAELNRHIADAEPKLAELQALFLENLASKNFANEQEFMDAKLPESERKTLQQKQKSVDDNWMTAQTSVKNFNDQLAEHQQKRNFEESEDVAKQNRDSAKSKLNECTVNLATWTEQKKNDERQRQTFSDMQAELTVLKSKRSDWEQMQRWFNGNRLDTGNGDVFVKFIQTITLRNLLKIANGYLRDMFPRYEMVTEPNTLNIQLVDHDNSDAVRPIDNISGGEGFLVSLSLALGISTLASRNVRIDSMFLDEGFGTLDSKMLQETVIVLQKMQQEKGKLLGVITHVDLVKSELRTHIDVTPCGGRSILSGAGVVSSRP</sequence>
<evidence type="ECO:0000256" key="1">
    <source>
        <dbReference type="SAM" id="Coils"/>
    </source>
</evidence>
<feature type="coiled-coil region" evidence="1">
    <location>
        <begin position="667"/>
        <end position="732"/>
    </location>
</feature>
<dbReference type="Pfam" id="PF13476">
    <property type="entry name" value="AAA_23"/>
    <property type="match status" value="1"/>
</dbReference>
<keyword evidence="4" id="KW-0269">Exonuclease</keyword>
<dbReference type="RefSeq" id="WP_109572883.1">
    <property type="nucleotide sequence ID" value="NZ_UHJL01000002.1"/>
</dbReference>
<dbReference type="GO" id="GO:0004527">
    <property type="term" value="F:exonuclease activity"/>
    <property type="evidence" value="ECO:0007669"/>
    <property type="project" value="UniProtKB-KW"/>
</dbReference>
<accession>A0A380S5G2</accession>
<reference evidence="4 5" key="1">
    <citation type="submission" date="2017-08" db="EMBL/GenBank/DDBJ databases">
        <authorList>
            <person name="de Groot N.N."/>
        </authorList>
    </citation>
    <scope>NUCLEOTIDE SEQUENCE [LARGE SCALE GENOMIC DNA]</scope>
    <source>
        <strain evidence="4 5">HM2</strain>
    </source>
</reference>
<dbReference type="EMBL" id="UHJL01000002">
    <property type="protein sequence ID" value="SUQ24375.1"/>
    <property type="molecule type" value="Genomic_DNA"/>
</dbReference>
<dbReference type="GO" id="GO:0006302">
    <property type="term" value="P:double-strand break repair"/>
    <property type="evidence" value="ECO:0007669"/>
    <property type="project" value="InterPro"/>
</dbReference>
<feature type="coiled-coil region" evidence="1">
    <location>
        <begin position="770"/>
        <end position="869"/>
    </location>
</feature>
<feature type="coiled-coil region" evidence="1">
    <location>
        <begin position="593"/>
        <end position="637"/>
    </location>
</feature>
<protein>
    <submittedName>
        <fullName evidence="4">Exonuclease SbcC</fullName>
    </submittedName>
</protein>
<keyword evidence="4" id="KW-0378">Hydrolase</keyword>
<feature type="domain" description="Rad50/SbcC-type AAA" evidence="3">
    <location>
        <begin position="5"/>
        <end position="232"/>
    </location>
</feature>
<dbReference type="Pfam" id="PF13558">
    <property type="entry name" value="SbcC_Walker_B"/>
    <property type="match status" value="1"/>
</dbReference>
<dbReference type="PANTHER" id="PTHR32114">
    <property type="entry name" value="ABC TRANSPORTER ABCH.3"/>
    <property type="match status" value="1"/>
</dbReference>
<evidence type="ECO:0000259" key="3">
    <source>
        <dbReference type="Pfam" id="PF13476"/>
    </source>
</evidence>
<keyword evidence="4" id="KW-0540">Nuclease</keyword>
<feature type="coiled-coil region" evidence="1">
    <location>
        <begin position="306"/>
        <end position="333"/>
    </location>
</feature>
<feature type="region of interest" description="Disordered" evidence="2">
    <location>
        <begin position="944"/>
        <end position="964"/>
    </location>
</feature>
<organism evidence="4 5">
    <name type="scientific">Fibrobacter succinogenes</name>
    <name type="common">Bacteroides succinogenes</name>
    <dbReference type="NCBI Taxonomy" id="833"/>
    <lineage>
        <taxon>Bacteria</taxon>
        <taxon>Pseudomonadati</taxon>
        <taxon>Fibrobacterota</taxon>
        <taxon>Fibrobacteria</taxon>
        <taxon>Fibrobacterales</taxon>
        <taxon>Fibrobacteraceae</taxon>
        <taxon>Fibrobacter</taxon>
    </lineage>
</organism>
<dbReference type="AlphaFoldDB" id="A0A380S5G2"/>
<gene>
    <name evidence="4" type="ORF">SAMN05661053_1775</name>
</gene>
<name>A0A380S5G2_FIBSU</name>
<dbReference type="InterPro" id="IPR038729">
    <property type="entry name" value="Rad50/SbcC_AAA"/>
</dbReference>
<dbReference type="InterPro" id="IPR027417">
    <property type="entry name" value="P-loop_NTPase"/>
</dbReference>
<dbReference type="Gene3D" id="1.10.287.1490">
    <property type="match status" value="1"/>
</dbReference>
<proteinExistence type="predicted"/>
<dbReference type="Proteomes" id="UP000255423">
    <property type="component" value="Unassembled WGS sequence"/>
</dbReference>
<evidence type="ECO:0000256" key="2">
    <source>
        <dbReference type="SAM" id="MobiDB-lite"/>
    </source>
</evidence>
<dbReference type="GO" id="GO:0016887">
    <property type="term" value="F:ATP hydrolysis activity"/>
    <property type="evidence" value="ECO:0007669"/>
    <property type="project" value="InterPro"/>
</dbReference>